<reference evidence="7" key="1">
    <citation type="submission" date="2018-09" db="EMBL/GenBank/DDBJ databases">
        <authorList>
            <person name="Livingstone P.G."/>
            <person name="Whitworth D.E."/>
        </authorList>
    </citation>
    <scope>NUCLEOTIDE SEQUENCE [LARGE SCALE GENOMIC DNA]</scope>
    <source>
        <strain evidence="7">CA043D</strain>
    </source>
</reference>
<dbReference type="GO" id="GO:0016020">
    <property type="term" value="C:membrane"/>
    <property type="evidence" value="ECO:0007669"/>
    <property type="project" value="UniProtKB-SubCell"/>
</dbReference>
<evidence type="ECO:0000256" key="3">
    <source>
        <dbReference type="ARBA" id="ARBA00022989"/>
    </source>
</evidence>
<dbReference type="InterPro" id="IPR032808">
    <property type="entry name" value="DoxX"/>
</dbReference>
<dbReference type="RefSeq" id="WP_120606342.1">
    <property type="nucleotide sequence ID" value="NZ_RAWE01000167.1"/>
</dbReference>
<evidence type="ECO:0000313" key="6">
    <source>
        <dbReference type="EMBL" id="RKG97678.1"/>
    </source>
</evidence>
<feature type="transmembrane region" description="Helical" evidence="5">
    <location>
        <begin position="89"/>
        <end position="109"/>
    </location>
</feature>
<evidence type="ECO:0000256" key="5">
    <source>
        <dbReference type="SAM" id="Phobius"/>
    </source>
</evidence>
<feature type="transmembrane region" description="Helical" evidence="5">
    <location>
        <begin position="62"/>
        <end position="82"/>
    </location>
</feature>
<proteinExistence type="predicted"/>
<evidence type="ECO:0000256" key="4">
    <source>
        <dbReference type="ARBA" id="ARBA00023136"/>
    </source>
</evidence>
<name>A0A3A8JRT6_9BACT</name>
<comment type="caution">
    <text evidence="6">The sequence shown here is derived from an EMBL/GenBank/DDBJ whole genome shotgun (WGS) entry which is preliminary data.</text>
</comment>
<keyword evidence="2 5" id="KW-0812">Transmembrane</keyword>
<feature type="transmembrane region" description="Helical" evidence="5">
    <location>
        <begin position="20"/>
        <end position="42"/>
    </location>
</feature>
<dbReference type="Pfam" id="PF13564">
    <property type="entry name" value="DoxX_2"/>
    <property type="match status" value="1"/>
</dbReference>
<gene>
    <name evidence="6" type="ORF">D7X32_31885</name>
</gene>
<comment type="subcellular location">
    <subcellularLocation>
        <location evidence="1">Membrane</location>
        <topology evidence="1">Multi-pass membrane protein</topology>
    </subcellularLocation>
</comment>
<keyword evidence="7" id="KW-1185">Reference proteome</keyword>
<evidence type="ECO:0000313" key="7">
    <source>
        <dbReference type="Proteomes" id="UP000268313"/>
    </source>
</evidence>
<dbReference type="OrthoDB" id="3385086at2"/>
<dbReference type="EMBL" id="RAWE01000167">
    <property type="protein sequence ID" value="RKG97678.1"/>
    <property type="molecule type" value="Genomic_DNA"/>
</dbReference>
<protein>
    <submittedName>
        <fullName evidence="6">DoxX family protein</fullName>
    </submittedName>
</protein>
<evidence type="ECO:0000256" key="1">
    <source>
        <dbReference type="ARBA" id="ARBA00004141"/>
    </source>
</evidence>
<feature type="transmembrane region" description="Helical" evidence="5">
    <location>
        <begin position="115"/>
        <end position="133"/>
    </location>
</feature>
<sequence length="144" mass="15110">MNPLSPPVGVSAKPSKALHAGLWVVQALLGLTFVGSGIWKAFTPLPELAAMIPWAGQVPPAFLYAIAVIDLAGGLGVVLPSLTRIKPGLTVLAALGCALLQVSAIVFHFSRGEAANTPFNFFLVALSLFVFWGRRSRAPIPPRG</sequence>
<accession>A0A3A8JRT6</accession>
<evidence type="ECO:0000256" key="2">
    <source>
        <dbReference type="ARBA" id="ARBA00022692"/>
    </source>
</evidence>
<dbReference type="AlphaFoldDB" id="A0A3A8JRT6"/>
<organism evidence="6 7">
    <name type="scientific">Corallococcus carmarthensis</name>
    <dbReference type="NCBI Taxonomy" id="2316728"/>
    <lineage>
        <taxon>Bacteria</taxon>
        <taxon>Pseudomonadati</taxon>
        <taxon>Myxococcota</taxon>
        <taxon>Myxococcia</taxon>
        <taxon>Myxococcales</taxon>
        <taxon>Cystobacterineae</taxon>
        <taxon>Myxococcaceae</taxon>
        <taxon>Corallococcus</taxon>
    </lineage>
</organism>
<dbReference type="Proteomes" id="UP000268313">
    <property type="component" value="Unassembled WGS sequence"/>
</dbReference>
<keyword evidence="4 5" id="KW-0472">Membrane</keyword>
<keyword evidence="3 5" id="KW-1133">Transmembrane helix</keyword>